<dbReference type="GO" id="GO:0016746">
    <property type="term" value="F:acyltransferase activity"/>
    <property type="evidence" value="ECO:0007669"/>
    <property type="project" value="UniProtKB-KW"/>
</dbReference>
<gene>
    <name evidence="1" type="ORF">H5S41_11440</name>
</gene>
<name>A0A839HAK1_9LACO</name>
<dbReference type="Pfam" id="PF14602">
    <property type="entry name" value="Hexapep_2"/>
    <property type="match status" value="1"/>
</dbReference>
<dbReference type="InterPro" id="IPR051159">
    <property type="entry name" value="Hexapeptide_acetyltransf"/>
</dbReference>
<dbReference type="EMBL" id="JACIVD010000076">
    <property type="protein sequence ID" value="MBB1124546.1"/>
    <property type="molecule type" value="Genomic_DNA"/>
</dbReference>
<dbReference type="InterPro" id="IPR011004">
    <property type="entry name" value="Trimer_LpxA-like_sf"/>
</dbReference>
<keyword evidence="1" id="KW-0808">Transferase</keyword>
<dbReference type="PANTHER" id="PTHR23416:SF78">
    <property type="entry name" value="LIPOPOLYSACCHARIDE BIOSYNTHESIS O-ACETYL TRANSFERASE WBBJ-RELATED"/>
    <property type="match status" value="1"/>
</dbReference>
<protein>
    <submittedName>
        <fullName evidence="1">Acyltransferase</fullName>
    </submittedName>
</protein>
<dbReference type="InterPro" id="IPR001451">
    <property type="entry name" value="Hexapep"/>
</dbReference>
<comment type="caution">
    <text evidence="1">The sequence shown here is derived from an EMBL/GenBank/DDBJ whole genome shotgun (WGS) entry which is preliminary data.</text>
</comment>
<dbReference type="SUPFAM" id="SSF51161">
    <property type="entry name" value="Trimeric LpxA-like enzymes"/>
    <property type="match status" value="1"/>
</dbReference>
<reference evidence="1 2" key="1">
    <citation type="submission" date="2020-07" db="EMBL/GenBank/DDBJ databases">
        <title>Description of Limosilactobacillus balticus sp. nov., Limosilactobacillus agrestis sp. nov., Limosilactobacillus albertensis sp. nov., Limosilactobacillus rudii sp. nov., Limosilactobacillus fastidiosus sp. nov., five novel Limosilactobacillus species isolated from the vertebrate gastrointestinal tract, and proposal of 6 subspecies of Limosilactobacillus reuteri adapted to the gastrointestinal tract of specific vertebrate hosts.</title>
        <authorList>
            <person name="Li F."/>
            <person name="Cheng C."/>
            <person name="Zheng J."/>
            <person name="Quevedo R.M."/>
            <person name="Li J."/>
            <person name="Roos S."/>
            <person name="Gaenzle M.G."/>
            <person name="Walter J."/>
        </authorList>
    </citation>
    <scope>NUCLEOTIDE SEQUENCE [LARGE SCALE GENOMIC DNA]</scope>
    <source>
        <strain evidence="1 2">Lr3000</strain>
    </source>
</reference>
<dbReference type="AlphaFoldDB" id="A0A839HAK1"/>
<dbReference type="Gene3D" id="2.160.10.10">
    <property type="entry name" value="Hexapeptide repeat proteins"/>
    <property type="match status" value="1"/>
</dbReference>
<proteinExistence type="predicted"/>
<dbReference type="RefSeq" id="WP_182603399.1">
    <property type="nucleotide sequence ID" value="NZ_JACIVD010000076.1"/>
</dbReference>
<dbReference type="Proteomes" id="UP000547628">
    <property type="component" value="Unassembled WGS sequence"/>
</dbReference>
<dbReference type="Pfam" id="PF00132">
    <property type="entry name" value="Hexapep"/>
    <property type="match status" value="1"/>
</dbReference>
<evidence type="ECO:0000313" key="2">
    <source>
        <dbReference type="Proteomes" id="UP000547628"/>
    </source>
</evidence>
<dbReference type="PANTHER" id="PTHR23416">
    <property type="entry name" value="SIALIC ACID SYNTHASE-RELATED"/>
    <property type="match status" value="1"/>
</dbReference>
<organism evidence="1 2">
    <name type="scientific">Limosilactobacillus albertensis</name>
    <dbReference type="NCBI Taxonomy" id="2759752"/>
    <lineage>
        <taxon>Bacteria</taxon>
        <taxon>Bacillati</taxon>
        <taxon>Bacillota</taxon>
        <taxon>Bacilli</taxon>
        <taxon>Lactobacillales</taxon>
        <taxon>Lactobacillaceae</taxon>
        <taxon>Limosilactobacillus</taxon>
    </lineage>
</organism>
<dbReference type="CDD" id="cd04647">
    <property type="entry name" value="LbH_MAT_like"/>
    <property type="match status" value="1"/>
</dbReference>
<sequence length="173" mass="19018">MQKVKKSVGYLMYILLGSWLPHYQLHHTWRIAKLIRMFCGFLIFNKCGKNIDIGRHISFSNNIEIGNNSSIGDYAHIQGAINIGNNVMIAPHCALIGTDHNITKTTIPMNKQGEYNSLITIEDDVWIGYGVIILKGVHIGKGSVCAAGAVVTKDVPSYTIVGGVPAKIIKTRK</sequence>
<evidence type="ECO:0000313" key="1">
    <source>
        <dbReference type="EMBL" id="MBB1124546.1"/>
    </source>
</evidence>
<keyword evidence="1" id="KW-0012">Acyltransferase</keyword>
<accession>A0A839HAK1</accession>